<evidence type="ECO:0000313" key="12">
    <source>
        <dbReference type="Proteomes" id="UP000446768"/>
    </source>
</evidence>
<dbReference type="RefSeq" id="WP_154371635.1">
    <property type="nucleotide sequence ID" value="NZ_WKJJ01000003.1"/>
</dbReference>
<dbReference type="PROSITE" id="PS50887">
    <property type="entry name" value="GGDEF"/>
    <property type="match status" value="1"/>
</dbReference>
<dbReference type="FunFam" id="3.30.70.270:FF:000001">
    <property type="entry name" value="Diguanylate cyclase domain protein"/>
    <property type="match status" value="1"/>
</dbReference>
<dbReference type="Pfam" id="PF02743">
    <property type="entry name" value="dCache_1"/>
    <property type="match status" value="1"/>
</dbReference>
<evidence type="ECO:0000256" key="7">
    <source>
        <dbReference type="ARBA" id="ARBA00034247"/>
    </source>
</evidence>
<dbReference type="Pfam" id="PF00990">
    <property type="entry name" value="GGDEF"/>
    <property type="match status" value="1"/>
</dbReference>
<dbReference type="AlphaFoldDB" id="A0A7X2IKG5"/>
<dbReference type="Proteomes" id="UP000446768">
    <property type="component" value="Unassembled WGS sequence"/>
</dbReference>
<dbReference type="GO" id="GO:1902201">
    <property type="term" value="P:negative regulation of bacterial-type flagellum-dependent cell motility"/>
    <property type="evidence" value="ECO:0007669"/>
    <property type="project" value="TreeGrafter"/>
</dbReference>
<evidence type="ECO:0000256" key="4">
    <source>
        <dbReference type="ARBA" id="ARBA00022692"/>
    </source>
</evidence>
<keyword evidence="12" id="KW-1185">Reference proteome</keyword>
<sequence>MLKRLPVTFWATVFVAIVCLSLVVIDGWRSLNARAEVLASAERATANLARSMAQHADDTIKAADIALADIVERIETDGTAPQALERMHALMEEQVRQVAQLQGLFVYDATGRWVVNSRPTMNRSLNNADREYFVYHLNNTDRGPHIGIPVVSRSTGKWILPVSRRLNHKDGSFAGVALATIDLEYFREFYESLDVGRQGAVGLILNSGVLVLRVPYDDKRIGTSIVNSPLYHAYVRSGDSGTGYFTSMQDSELRLNSYRALARYPLFVSAALSREELLDGWWRDTLLHAFGVLVLAGLLALFGRRLIRQIELRLQAEKELTQARDALASLNETLEKLALQDGLTGLANRRQFDVTLGNEFNRAIRAGTSLAFIMIDVDCFKQYNDMYGHAAGDDCLRAVSKTIRMVTPKRPGDLAARYGGEEIGILLPNTDLAGAMAVAERVRRTVADLLYPHGGSPHGMVTISAGVAALAPERGGDTPAMLMEMADKALYVAKSMGRNRVCSADNCGDAQPQARTDYHI</sequence>
<dbReference type="CDD" id="cd12914">
    <property type="entry name" value="PDC1_DGC_like"/>
    <property type="match status" value="1"/>
</dbReference>
<feature type="transmembrane region" description="Helical" evidence="9">
    <location>
        <begin position="6"/>
        <end position="25"/>
    </location>
</feature>
<dbReference type="PANTHER" id="PTHR45138:SF9">
    <property type="entry name" value="DIGUANYLATE CYCLASE DGCM-RELATED"/>
    <property type="match status" value="1"/>
</dbReference>
<dbReference type="SMART" id="SM00267">
    <property type="entry name" value="GGDEF"/>
    <property type="match status" value="1"/>
</dbReference>
<name>A0A7X2IKG5_9BURK</name>
<dbReference type="Gene3D" id="3.30.70.270">
    <property type="match status" value="1"/>
</dbReference>
<dbReference type="Gene3D" id="3.30.450.20">
    <property type="entry name" value="PAS domain"/>
    <property type="match status" value="2"/>
</dbReference>
<gene>
    <name evidence="11" type="ORF">GJ700_05320</name>
</gene>
<dbReference type="InterPro" id="IPR000160">
    <property type="entry name" value="GGDEF_dom"/>
</dbReference>
<dbReference type="CDD" id="cd12915">
    <property type="entry name" value="PDC2_DGC_like"/>
    <property type="match status" value="1"/>
</dbReference>
<dbReference type="SUPFAM" id="SSF55073">
    <property type="entry name" value="Nucleotide cyclase"/>
    <property type="match status" value="1"/>
</dbReference>
<dbReference type="InterPro" id="IPR029787">
    <property type="entry name" value="Nucleotide_cyclase"/>
</dbReference>
<accession>A0A7X2IKG5</accession>
<dbReference type="InterPro" id="IPR043128">
    <property type="entry name" value="Rev_trsase/Diguanyl_cyclase"/>
</dbReference>
<keyword evidence="6 9" id="KW-0472">Membrane</keyword>
<keyword evidence="4 9" id="KW-0812">Transmembrane</keyword>
<comment type="subcellular location">
    <subcellularLocation>
        <location evidence="1">Cell membrane</location>
        <topology evidence="1">Multi-pass membrane protein</topology>
    </subcellularLocation>
</comment>
<dbReference type="GO" id="GO:0043709">
    <property type="term" value="P:cell adhesion involved in single-species biofilm formation"/>
    <property type="evidence" value="ECO:0007669"/>
    <property type="project" value="TreeGrafter"/>
</dbReference>
<evidence type="ECO:0000256" key="5">
    <source>
        <dbReference type="ARBA" id="ARBA00022989"/>
    </source>
</evidence>
<feature type="domain" description="GGDEF" evidence="10">
    <location>
        <begin position="368"/>
        <end position="506"/>
    </location>
</feature>
<comment type="caution">
    <text evidence="11">The sequence shown here is derived from an EMBL/GenBank/DDBJ whole genome shotgun (WGS) entry which is preliminary data.</text>
</comment>
<keyword evidence="3" id="KW-1003">Cell membrane</keyword>
<keyword evidence="8" id="KW-0175">Coiled coil</keyword>
<proteinExistence type="predicted"/>
<evidence type="ECO:0000256" key="6">
    <source>
        <dbReference type="ARBA" id="ARBA00023136"/>
    </source>
</evidence>
<evidence type="ECO:0000256" key="2">
    <source>
        <dbReference type="ARBA" id="ARBA00012528"/>
    </source>
</evidence>
<keyword evidence="5 9" id="KW-1133">Transmembrane helix</keyword>
<protein>
    <recommendedName>
        <fullName evidence="2">diguanylate cyclase</fullName>
        <ecNumber evidence="2">2.7.7.65</ecNumber>
    </recommendedName>
</protein>
<dbReference type="EC" id="2.7.7.65" evidence="2"/>
<evidence type="ECO:0000256" key="9">
    <source>
        <dbReference type="SAM" id="Phobius"/>
    </source>
</evidence>
<evidence type="ECO:0000256" key="8">
    <source>
        <dbReference type="SAM" id="Coils"/>
    </source>
</evidence>
<dbReference type="EMBL" id="WKJJ01000003">
    <property type="protein sequence ID" value="MRV71138.1"/>
    <property type="molecule type" value="Genomic_DNA"/>
</dbReference>
<dbReference type="GO" id="GO:0052621">
    <property type="term" value="F:diguanylate cyclase activity"/>
    <property type="evidence" value="ECO:0007669"/>
    <property type="project" value="UniProtKB-EC"/>
</dbReference>
<dbReference type="CDD" id="cd01949">
    <property type="entry name" value="GGDEF"/>
    <property type="match status" value="1"/>
</dbReference>
<evidence type="ECO:0000259" key="10">
    <source>
        <dbReference type="PROSITE" id="PS50887"/>
    </source>
</evidence>
<evidence type="ECO:0000313" key="11">
    <source>
        <dbReference type="EMBL" id="MRV71138.1"/>
    </source>
</evidence>
<dbReference type="PANTHER" id="PTHR45138">
    <property type="entry name" value="REGULATORY COMPONENTS OF SENSORY TRANSDUCTION SYSTEM"/>
    <property type="match status" value="1"/>
</dbReference>
<dbReference type="GO" id="GO:0005886">
    <property type="term" value="C:plasma membrane"/>
    <property type="evidence" value="ECO:0007669"/>
    <property type="project" value="UniProtKB-SubCell"/>
</dbReference>
<evidence type="ECO:0000256" key="1">
    <source>
        <dbReference type="ARBA" id="ARBA00004651"/>
    </source>
</evidence>
<feature type="coiled-coil region" evidence="8">
    <location>
        <begin position="313"/>
        <end position="340"/>
    </location>
</feature>
<dbReference type="NCBIfam" id="TIGR00254">
    <property type="entry name" value="GGDEF"/>
    <property type="match status" value="1"/>
</dbReference>
<reference evidence="11 12" key="1">
    <citation type="submission" date="2019-11" db="EMBL/GenBank/DDBJ databases">
        <title>Novel species isolated from a subtropical stream in China.</title>
        <authorList>
            <person name="Lu H."/>
        </authorList>
    </citation>
    <scope>NUCLEOTIDE SEQUENCE [LARGE SCALE GENOMIC DNA]</scope>
    <source>
        <strain evidence="11 12">FT92W</strain>
    </source>
</reference>
<dbReference type="InterPro" id="IPR050469">
    <property type="entry name" value="Diguanylate_Cyclase"/>
</dbReference>
<organism evidence="11 12">
    <name type="scientific">Pseudoduganella rivuli</name>
    <dbReference type="NCBI Taxonomy" id="2666085"/>
    <lineage>
        <taxon>Bacteria</taxon>
        <taxon>Pseudomonadati</taxon>
        <taxon>Pseudomonadota</taxon>
        <taxon>Betaproteobacteria</taxon>
        <taxon>Burkholderiales</taxon>
        <taxon>Oxalobacteraceae</taxon>
        <taxon>Telluria group</taxon>
        <taxon>Pseudoduganella</taxon>
    </lineage>
</organism>
<evidence type="ECO:0000256" key="3">
    <source>
        <dbReference type="ARBA" id="ARBA00022475"/>
    </source>
</evidence>
<comment type="catalytic activity">
    <reaction evidence="7">
        <text>2 GTP = 3',3'-c-di-GMP + 2 diphosphate</text>
        <dbReference type="Rhea" id="RHEA:24898"/>
        <dbReference type="ChEBI" id="CHEBI:33019"/>
        <dbReference type="ChEBI" id="CHEBI:37565"/>
        <dbReference type="ChEBI" id="CHEBI:58805"/>
        <dbReference type="EC" id="2.7.7.65"/>
    </reaction>
</comment>
<dbReference type="InterPro" id="IPR033479">
    <property type="entry name" value="dCache_1"/>
</dbReference>